<organism evidence="2 3">
    <name type="scientific">Ralstonia solanacearum (strain UW551)</name>
    <dbReference type="NCBI Taxonomy" id="342110"/>
    <lineage>
        <taxon>Bacteria</taxon>
        <taxon>Pseudomonadati</taxon>
        <taxon>Pseudomonadota</taxon>
        <taxon>Betaproteobacteria</taxon>
        <taxon>Burkholderiales</taxon>
        <taxon>Burkholderiaceae</taxon>
        <taxon>Ralstonia</taxon>
        <taxon>Ralstonia solanacearum species complex</taxon>
    </lineage>
</organism>
<evidence type="ECO:0000256" key="1">
    <source>
        <dbReference type="SAM" id="MobiDB-lite"/>
    </source>
</evidence>
<dbReference type="Proteomes" id="UP000005933">
    <property type="component" value="Unassembled WGS sequence"/>
</dbReference>
<dbReference type="EMBL" id="AAKL01000038">
    <property type="protein sequence ID" value="EAP71980.1"/>
    <property type="molecule type" value="Genomic_DNA"/>
</dbReference>
<evidence type="ECO:0000313" key="3">
    <source>
        <dbReference type="Proteomes" id="UP000005933"/>
    </source>
</evidence>
<comment type="caution">
    <text evidence="2">The sequence shown here is derived from an EMBL/GenBank/DDBJ whole genome shotgun (WGS) entry which is preliminary data.</text>
</comment>
<protein>
    <submittedName>
        <fullName evidence="2">Uncharacterized protein</fullName>
    </submittedName>
</protein>
<reference evidence="2 3" key="1">
    <citation type="journal article" date="2006" name="Mol. Plant Microbe Interact.">
        <title>Identification of open reading frames unique to a select agent: Ralstonia solanacearum race 3 biovar 2.</title>
        <authorList>
            <person name="Gabriel D.W."/>
            <person name="Allen C."/>
            <person name="Schell M."/>
            <person name="Denny T.P."/>
            <person name="Greenberg J.T."/>
            <person name="Duan Y.P."/>
            <person name="Flores-Cruz Z."/>
            <person name="Huang Q."/>
            <person name="Clifford J.M."/>
            <person name="Presting G."/>
            <person name="Gonzalez E.T."/>
            <person name="Reddy J."/>
            <person name="Elphinstone J."/>
            <person name="Swanson J."/>
            <person name="Yao J."/>
            <person name="Mulholland V."/>
            <person name="Liu L."/>
            <person name="Farmerie W."/>
            <person name="Patnaikuni M."/>
            <person name="Balogh B."/>
            <person name="Norman D."/>
            <person name="Alvarez A."/>
            <person name="Castillo J.A."/>
            <person name="Jones J."/>
            <person name="Saddler G."/>
            <person name="Walunas T."/>
            <person name="Zhukov A."/>
            <person name="Mikhailova N."/>
        </authorList>
    </citation>
    <scope>NUCLEOTIDE SEQUENCE [LARGE SCALE GENOMIC DNA]</scope>
    <source>
        <strain evidence="2 3">UW551</strain>
    </source>
</reference>
<feature type="region of interest" description="Disordered" evidence="1">
    <location>
        <begin position="1"/>
        <end position="39"/>
    </location>
</feature>
<gene>
    <name evidence="2" type="ORF">RRSL_01653</name>
</gene>
<dbReference type="AlphaFoldDB" id="A0AB33VAZ5"/>
<sequence length="79" mass="8700">MVAGSHRGRRPHREAAPPCCDSCTSEGIHGNAGHNPAPAPMRAAPVWRYSPIQSLSYRTNKHGACARERRRTRRRQGAA</sequence>
<name>A0AB33VAZ5_RALSU</name>
<feature type="region of interest" description="Disordered" evidence="1">
    <location>
        <begin position="60"/>
        <end position="79"/>
    </location>
</feature>
<proteinExistence type="predicted"/>
<feature type="compositionally biased region" description="Basic residues" evidence="1">
    <location>
        <begin position="68"/>
        <end position="79"/>
    </location>
</feature>
<feature type="compositionally biased region" description="Basic residues" evidence="1">
    <location>
        <begin position="1"/>
        <end position="12"/>
    </location>
</feature>
<accession>A0AB33VAZ5</accession>
<evidence type="ECO:0000313" key="2">
    <source>
        <dbReference type="EMBL" id="EAP71980.1"/>
    </source>
</evidence>